<reference evidence="5" key="1">
    <citation type="submission" date="2025-08" db="UniProtKB">
        <authorList>
            <consortium name="RefSeq"/>
        </authorList>
    </citation>
    <scope>IDENTIFICATION</scope>
</reference>
<gene>
    <name evidence="5" type="primary">LOC136081239</name>
</gene>
<proteinExistence type="predicted"/>
<keyword evidence="1" id="KW-0175">Coiled coil</keyword>
<dbReference type="PANTHER" id="PTHR19303">
    <property type="entry name" value="TRANSPOSON"/>
    <property type="match status" value="1"/>
</dbReference>
<dbReference type="InterPro" id="IPR050863">
    <property type="entry name" value="CenT-Element_Derived"/>
</dbReference>
<name>A0ABM4BZC7_HYDVU</name>
<dbReference type="InterPro" id="IPR007889">
    <property type="entry name" value="HTH_Psq"/>
</dbReference>
<dbReference type="Gene3D" id="1.10.10.60">
    <property type="entry name" value="Homeodomain-like"/>
    <property type="match status" value="1"/>
</dbReference>
<dbReference type="RefSeq" id="XP_065654612.1">
    <property type="nucleotide sequence ID" value="XM_065798540.1"/>
</dbReference>
<organism evidence="4 5">
    <name type="scientific">Hydra vulgaris</name>
    <name type="common">Hydra</name>
    <name type="synonym">Hydra attenuata</name>
    <dbReference type="NCBI Taxonomy" id="6087"/>
    <lineage>
        <taxon>Eukaryota</taxon>
        <taxon>Metazoa</taxon>
        <taxon>Cnidaria</taxon>
        <taxon>Hydrozoa</taxon>
        <taxon>Hydroidolina</taxon>
        <taxon>Anthoathecata</taxon>
        <taxon>Aplanulata</taxon>
        <taxon>Hydridae</taxon>
        <taxon>Hydra</taxon>
    </lineage>
</organism>
<dbReference type="Pfam" id="PF03184">
    <property type="entry name" value="DDE_1"/>
    <property type="match status" value="1"/>
</dbReference>
<dbReference type="PANTHER" id="PTHR19303:SF74">
    <property type="entry name" value="POGO TRANSPOSABLE ELEMENT WITH KRAB DOMAIN"/>
    <property type="match status" value="1"/>
</dbReference>
<evidence type="ECO:0000313" key="5">
    <source>
        <dbReference type="RefSeq" id="XP_065654612.1"/>
    </source>
</evidence>
<dbReference type="InterPro" id="IPR004875">
    <property type="entry name" value="DDE_SF_endonuclease_dom"/>
</dbReference>
<evidence type="ECO:0000259" key="3">
    <source>
        <dbReference type="Pfam" id="PF05225"/>
    </source>
</evidence>
<feature type="domain" description="HTH psq-type" evidence="3">
    <location>
        <begin position="64"/>
        <end position="100"/>
    </location>
</feature>
<protein>
    <submittedName>
        <fullName evidence="5">Uncharacterized protein LOC136081239</fullName>
    </submittedName>
</protein>
<dbReference type="GeneID" id="136081239"/>
<accession>A0ABM4BZC7</accession>
<dbReference type="Proteomes" id="UP001652625">
    <property type="component" value="Chromosome 06"/>
</dbReference>
<keyword evidence="4" id="KW-1185">Reference proteome</keyword>
<sequence>MSVPHSAFRETNSIIKAKAIANCESTEKEAGSGRQFRYLWLKEFTWLSNNKIIKKIKHFQCSKTDMQNAFNAVKSSSLSQRLAAIQYNFPRATLEKFLRGDSVIGVRPGPPPKLPNYIEKNLVNTRETITVIAAVNAAGKTIPPYLIPKGKTIKSLQTFNTSDAPVGSKCSVSETGSTKQGIAYLWFTNTFLPNIGTNRPQVLIVDDHNSHNSVELLSVAIDNNIEIVEMPAHCSHWLQPLDRTKAWDQALTAANIISGFQSCGIFPYNPSAIPYEAFLPNSLYSDQLLGNENLLKSRFDSFKNDTINYESGISLNKTFKKQNAISNVSFDLLLIEAAETVPLSIETDIYSVSIPNTSVDCSSPISIKTSSLKTMQAKLNNLKKKEEKVEAAKLKKLKQLEAKEKRLRLQQYGEIKKQSKQ</sequence>
<evidence type="ECO:0000313" key="4">
    <source>
        <dbReference type="Proteomes" id="UP001652625"/>
    </source>
</evidence>
<feature type="coiled-coil region" evidence="1">
    <location>
        <begin position="372"/>
        <end position="410"/>
    </location>
</feature>
<dbReference type="Pfam" id="PF05225">
    <property type="entry name" value="HTH_psq"/>
    <property type="match status" value="1"/>
</dbReference>
<feature type="domain" description="DDE-1" evidence="2">
    <location>
        <begin position="128"/>
        <end position="243"/>
    </location>
</feature>
<evidence type="ECO:0000256" key="1">
    <source>
        <dbReference type="SAM" id="Coils"/>
    </source>
</evidence>
<evidence type="ECO:0000259" key="2">
    <source>
        <dbReference type="Pfam" id="PF03184"/>
    </source>
</evidence>